<evidence type="ECO:0000256" key="6">
    <source>
        <dbReference type="SAM" id="MobiDB-lite"/>
    </source>
</evidence>
<evidence type="ECO:0000256" key="1">
    <source>
        <dbReference type="ARBA" id="ARBA00005622"/>
    </source>
</evidence>
<dbReference type="GeneID" id="37271410"/>
<evidence type="ECO:0000313" key="7">
    <source>
        <dbReference type="EMBL" id="PWO00860.1"/>
    </source>
</evidence>
<dbReference type="EC" id="3.1.2.12" evidence="2"/>
<dbReference type="InterPro" id="IPR029058">
    <property type="entry name" value="AB_hydrolase_fold"/>
</dbReference>
<dbReference type="Pfam" id="PF00756">
    <property type="entry name" value="Esterase"/>
    <property type="match status" value="1"/>
</dbReference>
<sequence>MSLELQSSNKAAGGELRKYSFLSASLGNLSTSFNLFLPSSSLSSSPTKAPMLYYLAGLTCTEDNGAQKMGALNAAGMEQVALVFPDTSPRGANVEGEEESWDFGT</sequence>
<proteinExistence type="inferred from homology"/>
<feature type="compositionally biased region" description="Acidic residues" evidence="6">
    <location>
        <begin position="95"/>
        <end position="105"/>
    </location>
</feature>
<feature type="region of interest" description="Disordered" evidence="6">
    <location>
        <begin position="86"/>
        <end position="105"/>
    </location>
</feature>
<dbReference type="EMBL" id="KZ819284">
    <property type="protein sequence ID" value="PWO00860.1"/>
    <property type="molecule type" value="Genomic_DNA"/>
</dbReference>
<dbReference type="InterPro" id="IPR000801">
    <property type="entry name" value="Esterase-like"/>
</dbReference>
<evidence type="ECO:0000256" key="3">
    <source>
        <dbReference type="ARBA" id="ARBA00016774"/>
    </source>
</evidence>
<feature type="non-terminal residue" evidence="7">
    <location>
        <position position="105"/>
    </location>
</feature>
<reference evidence="7 8" key="1">
    <citation type="journal article" date="2018" name="Mol. Biol. Evol.">
        <title>Broad Genomic Sampling Reveals a Smut Pathogenic Ancestry of the Fungal Clade Ustilaginomycotina.</title>
        <authorList>
            <person name="Kijpornyongpan T."/>
            <person name="Mondo S.J."/>
            <person name="Barry K."/>
            <person name="Sandor L."/>
            <person name="Lee J."/>
            <person name="Lipzen A."/>
            <person name="Pangilinan J."/>
            <person name="LaButti K."/>
            <person name="Hainaut M."/>
            <person name="Henrissat B."/>
            <person name="Grigoriev I.V."/>
            <person name="Spatafora J.W."/>
            <person name="Aime M.C."/>
        </authorList>
    </citation>
    <scope>NUCLEOTIDE SEQUENCE [LARGE SCALE GENOMIC DNA]</scope>
    <source>
        <strain evidence="7 8">MCA 4186</strain>
    </source>
</reference>
<dbReference type="AlphaFoldDB" id="A0A316ZH85"/>
<dbReference type="GO" id="GO:0052689">
    <property type="term" value="F:carboxylic ester hydrolase activity"/>
    <property type="evidence" value="ECO:0007669"/>
    <property type="project" value="UniProtKB-KW"/>
</dbReference>
<evidence type="ECO:0000313" key="8">
    <source>
        <dbReference type="Proteomes" id="UP000245946"/>
    </source>
</evidence>
<keyword evidence="4" id="KW-0719">Serine esterase</keyword>
<dbReference type="Gene3D" id="3.40.50.1820">
    <property type="entry name" value="alpha/beta hydrolase"/>
    <property type="match status" value="1"/>
</dbReference>
<protein>
    <recommendedName>
        <fullName evidence="3">S-formylglutathione hydrolase</fullName>
        <ecNumber evidence="2">3.1.2.12</ecNumber>
    </recommendedName>
</protein>
<dbReference type="OrthoDB" id="420518at2759"/>
<dbReference type="Proteomes" id="UP000245946">
    <property type="component" value="Unassembled WGS sequence"/>
</dbReference>
<dbReference type="GO" id="GO:0018738">
    <property type="term" value="F:S-formylglutathione hydrolase activity"/>
    <property type="evidence" value="ECO:0007669"/>
    <property type="project" value="UniProtKB-EC"/>
</dbReference>
<dbReference type="PANTHER" id="PTHR10061:SF0">
    <property type="entry name" value="S-FORMYLGLUTATHIONE HYDROLASE"/>
    <property type="match status" value="1"/>
</dbReference>
<dbReference type="GO" id="GO:0005829">
    <property type="term" value="C:cytosol"/>
    <property type="evidence" value="ECO:0007669"/>
    <property type="project" value="TreeGrafter"/>
</dbReference>
<gene>
    <name evidence="7" type="ORF">FA09DRAFT_336258</name>
</gene>
<dbReference type="GO" id="GO:0046294">
    <property type="term" value="P:formaldehyde catabolic process"/>
    <property type="evidence" value="ECO:0007669"/>
    <property type="project" value="InterPro"/>
</dbReference>
<organism evidence="7 8">
    <name type="scientific">Tilletiopsis washingtonensis</name>
    <dbReference type="NCBI Taxonomy" id="58919"/>
    <lineage>
        <taxon>Eukaryota</taxon>
        <taxon>Fungi</taxon>
        <taxon>Dikarya</taxon>
        <taxon>Basidiomycota</taxon>
        <taxon>Ustilaginomycotina</taxon>
        <taxon>Exobasidiomycetes</taxon>
        <taxon>Entylomatales</taxon>
        <taxon>Entylomatales incertae sedis</taxon>
        <taxon>Tilletiopsis</taxon>
    </lineage>
</organism>
<dbReference type="STRING" id="58919.A0A316ZH85"/>
<dbReference type="InterPro" id="IPR014186">
    <property type="entry name" value="S-formylglutathione_hydrol"/>
</dbReference>
<dbReference type="SUPFAM" id="SSF53474">
    <property type="entry name" value="alpha/beta-Hydrolases"/>
    <property type="match status" value="1"/>
</dbReference>
<name>A0A316ZH85_9BASI</name>
<evidence type="ECO:0000256" key="2">
    <source>
        <dbReference type="ARBA" id="ARBA00012479"/>
    </source>
</evidence>
<evidence type="ECO:0000256" key="5">
    <source>
        <dbReference type="ARBA" id="ARBA00022801"/>
    </source>
</evidence>
<evidence type="ECO:0000256" key="4">
    <source>
        <dbReference type="ARBA" id="ARBA00022487"/>
    </source>
</evidence>
<dbReference type="PANTHER" id="PTHR10061">
    <property type="entry name" value="S-FORMYLGLUTATHIONE HYDROLASE"/>
    <property type="match status" value="1"/>
</dbReference>
<keyword evidence="8" id="KW-1185">Reference proteome</keyword>
<accession>A0A316ZH85</accession>
<dbReference type="RefSeq" id="XP_025601138.1">
    <property type="nucleotide sequence ID" value="XM_025743866.1"/>
</dbReference>
<comment type="similarity">
    <text evidence="1">Belongs to the esterase D family.</text>
</comment>
<keyword evidence="5" id="KW-0378">Hydrolase</keyword>